<dbReference type="KEGG" id="hfl:PUV54_12890"/>
<dbReference type="GO" id="GO:0003723">
    <property type="term" value="F:RNA binding"/>
    <property type="evidence" value="ECO:0007669"/>
    <property type="project" value="InterPro"/>
</dbReference>
<dbReference type="PRINTS" id="PR00474">
    <property type="entry name" value="GLU5KINASE"/>
</dbReference>
<gene>
    <name evidence="8 10" type="primary">proB</name>
    <name evidence="10" type="ORF">PUV54_12890</name>
</gene>
<dbReference type="GO" id="GO:0005524">
    <property type="term" value="F:ATP binding"/>
    <property type="evidence" value="ECO:0007669"/>
    <property type="project" value="UniProtKB-KW"/>
</dbReference>
<evidence type="ECO:0000313" key="11">
    <source>
        <dbReference type="Proteomes" id="UP001214043"/>
    </source>
</evidence>
<evidence type="ECO:0000313" key="10">
    <source>
        <dbReference type="EMBL" id="WDI30851.1"/>
    </source>
</evidence>
<keyword evidence="4 8" id="KW-0808">Transferase</keyword>
<dbReference type="Pfam" id="PF01472">
    <property type="entry name" value="PUA"/>
    <property type="match status" value="1"/>
</dbReference>
<feature type="binding site" evidence="8">
    <location>
        <begin position="184"/>
        <end position="185"/>
    </location>
    <ligand>
        <name>ATP</name>
        <dbReference type="ChEBI" id="CHEBI:30616"/>
    </ligand>
</feature>
<dbReference type="RefSeq" id="WP_274492673.1">
    <property type="nucleotide sequence ID" value="NZ_CP118166.1"/>
</dbReference>
<name>A0AAF0CE75_9PROT</name>
<evidence type="ECO:0000256" key="2">
    <source>
        <dbReference type="ARBA" id="ARBA00022605"/>
    </source>
</evidence>
<dbReference type="InterPro" id="IPR001048">
    <property type="entry name" value="Asp/Glu/Uridylate_kinase"/>
</dbReference>
<evidence type="ECO:0000256" key="3">
    <source>
        <dbReference type="ARBA" id="ARBA00022650"/>
    </source>
</evidence>
<sequence>MSSLENASAASDAAMSARAAKRLVIKVGSAILCGDGGAVRERWLSTLANDITDLRRRGVEVAVVTSGAIALGRKKLRLSGGLRLDEKQAASAAGQTALAQAWQAAFAAHDINIAQILLTLDDTEERRRYLNARATMRTVLDLGAIPLINENDTIATSEIRYGDNDRLAAHAAQLIDADVLVILSDVDGLYTADPRRDAAAAHIPVIDAITPEIEAAAKGPNTDAGVGSGGMASKVAAAKIACRAGCAAILAPGVIDNPLKTVLDGGKATLFKAATSKERARRQWIAGRLKAAGSVTVDAGAAKALTTGASLLPAGVTSVSGDFSRGDAINIAGPDGVVIGKGLSAFDAEEVKNIAGKKSDEIENILGYRRRPAVIEKDDLVMKAE</sequence>
<dbReference type="Pfam" id="PF00696">
    <property type="entry name" value="AA_kinase"/>
    <property type="match status" value="1"/>
</dbReference>
<feature type="binding site" evidence="8">
    <location>
        <position position="26"/>
    </location>
    <ligand>
        <name>ATP</name>
        <dbReference type="ChEBI" id="CHEBI:30616"/>
    </ligand>
</feature>
<feature type="binding site" evidence="8">
    <location>
        <begin position="228"/>
        <end position="234"/>
    </location>
    <ligand>
        <name>ATP</name>
        <dbReference type="ChEBI" id="CHEBI:30616"/>
    </ligand>
</feature>
<dbReference type="SUPFAM" id="SSF53633">
    <property type="entry name" value="Carbamate kinase-like"/>
    <property type="match status" value="1"/>
</dbReference>
<comment type="function">
    <text evidence="8">Catalyzes the transfer of a phosphate group to glutamate to form L-glutamate 5-phosphate.</text>
</comment>
<dbReference type="FunFam" id="3.40.1160.10:FF:000018">
    <property type="entry name" value="Glutamate 5-kinase"/>
    <property type="match status" value="1"/>
</dbReference>
<dbReference type="EMBL" id="CP118166">
    <property type="protein sequence ID" value="WDI30851.1"/>
    <property type="molecule type" value="Genomic_DNA"/>
</dbReference>
<keyword evidence="7 8" id="KW-0067">ATP-binding</keyword>
<dbReference type="GO" id="GO:0004349">
    <property type="term" value="F:glutamate 5-kinase activity"/>
    <property type="evidence" value="ECO:0007669"/>
    <property type="project" value="UniProtKB-UniRule"/>
</dbReference>
<dbReference type="InterPro" id="IPR001057">
    <property type="entry name" value="Glu/AcGlu_kinase"/>
</dbReference>
<dbReference type="InterPro" id="IPR036393">
    <property type="entry name" value="AceGlu_kinase-like_sf"/>
</dbReference>
<dbReference type="CDD" id="cd21157">
    <property type="entry name" value="PUA_G5K"/>
    <property type="match status" value="1"/>
</dbReference>
<dbReference type="PIRSF" id="PIRSF000729">
    <property type="entry name" value="GK"/>
    <property type="match status" value="1"/>
</dbReference>
<comment type="catalytic activity">
    <reaction evidence="8">
        <text>L-glutamate + ATP = L-glutamyl 5-phosphate + ADP</text>
        <dbReference type="Rhea" id="RHEA:14877"/>
        <dbReference type="ChEBI" id="CHEBI:29985"/>
        <dbReference type="ChEBI" id="CHEBI:30616"/>
        <dbReference type="ChEBI" id="CHEBI:58274"/>
        <dbReference type="ChEBI" id="CHEBI:456216"/>
        <dbReference type="EC" id="2.7.2.11"/>
    </reaction>
</comment>
<reference evidence="10" key="1">
    <citation type="submission" date="2023-02" db="EMBL/GenBank/DDBJ databases">
        <title>Genome sequence of Hyphococcus flavus.</title>
        <authorList>
            <person name="Rong J.-C."/>
            <person name="Zhao Q."/>
            <person name="Yi M."/>
            <person name="Wu J.-Y."/>
        </authorList>
    </citation>
    <scope>NUCLEOTIDE SEQUENCE</scope>
    <source>
        <strain evidence="10">MCCC 1K03223</strain>
    </source>
</reference>
<dbReference type="GO" id="GO:0055129">
    <property type="term" value="P:L-proline biosynthetic process"/>
    <property type="evidence" value="ECO:0007669"/>
    <property type="project" value="UniProtKB-UniRule"/>
</dbReference>
<evidence type="ECO:0000256" key="6">
    <source>
        <dbReference type="ARBA" id="ARBA00022777"/>
    </source>
</evidence>
<keyword evidence="6 8" id="KW-0418">Kinase</keyword>
<dbReference type="InterPro" id="IPR036974">
    <property type="entry name" value="PUA_sf"/>
</dbReference>
<evidence type="ECO:0000256" key="1">
    <source>
        <dbReference type="ARBA" id="ARBA00022490"/>
    </source>
</evidence>
<dbReference type="PROSITE" id="PS00902">
    <property type="entry name" value="GLUTAMATE_5_KINASE"/>
    <property type="match status" value="1"/>
</dbReference>
<dbReference type="InterPro" id="IPR015947">
    <property type="entry name" value="PUA-like_sf"/>
</dbReference>
<comment type="subcellular location">
    <subcellularLocation>
        <location evidence="8">Cytoplasm</location>
    </subcellularLocation>
</comment>
<comment type="pathway">
    <text evidence="8">Amino-acid biosynthesis; L-proline biosynthesis; L-glutamate 5-semialdehyde from L-glutamate: step 1/2.</text>
</comment>
<proteinExistence type="inferred from homology"/>
<evidence type="ECO:0000256" key="8">
    <source>
        <dbReference type="HAMAP-Rule" id="MF_00456"/>
    </source>
</evidence>
<dbReference type="Gene3D" id="3.40.1160.10">
    <property type="entry name" value="Acetylglutamate kinase-like"/>
    <property type="match status" value="2"/>
</dbReference>
<keyword evidence="2 8" id="KW-0028">Amino-acid biosynthesis</keyword>
<dbReference type="CDD" id="cd04242">
    <property type="entry name" value="AAK_G5K_ProB"/>
    <property type="match status" value="1"/>
</dbReference>
<dbReference type="FunFam" id="2.30.130.10:FF:000007">
    <property type="entry name" value="Glutamate 5-kinase"/>
    <property type="match status" value="1"/>
</dbReference>
<feature type="binding site" evidence="8">
    <location>
        <position position="152"/>
    </location>
    <ligand>
        <name>substrate</name>
    </ligand>
</feature>
<dbReference type="InterPro" id="IPR005715">
    <property type="entry name" value="Glu_5kinase/COase_Synthase"/>
</dbReference>
<dbReference type="HAMAP" id="MF_00456">
    <property type="entry name" value="ProB"/>
    <property type="match status" value="1"/>
</dbReference>
<dbReference type="SUPFAM" id="SSF88697">
    <property type="entry name" value="PUA domain-like"/>
    <property type="match status" value="1"/>
</dbReference>
<dbReference type="Gene3D" id="2.30.130.10">
    <property type="entry name" value="PUA domain"/>
    <property type="match status" value="1"/>
</dbReference>
<dbReference type="GO" id="GO:0005829">
    <property type="term" value="C:cytosol"/>
    <property type="evidence" value="ECO:0007669"/>
    <property type="project" value="TreeGrafter"/>
</dbReference>
<dbReference type="InterPro" id="IPR002478">
    <property type="entry name" value="PUA"/>
</dbReference>
<dbReference type="InterPro" id="IPR011529">
    <property type="entry name" value="Glu_5kinase"/>
</dbReference>
<dbReference type="PANTHER" id="PTHR43654">
    <property type="entry name" value="GLUTAMATE 5-KINASE"/>
    <property type="match status" value="1"/>
</dbReference>
<protein>
    <recommendedName>
        <fullName evidence="8">Glutamate 5-kinase</fullName>
        <ecNumber evidence="8">2.7.2.11</ecNumber>
    </recommendedName>
    <alternativeName>
        <fullName evidence="8">Gamma-glutamyl kinase</fullName>
        <shortName evidence="8">GK</shortName>
    </alternativeName>
</protein>
<dbReference type="EC" id="2.7.2.11" evidence="8"/>
<keyword evidence="5 8" id="KW-0547">Nucleotide-binding</keyword>
<keyword evidence="11" id="KW-1185">Reference proteome</keyword>
<feature type="binding site" evidence="8">
    <location>
        <position position="164"/>
    </location>
    <ligand>
        <name>substrate</name>
    </ligand>
</feature>
<evidence type="ECO:0000256" key="4">
    <source>
        <dbReference type="ARBA" id="ARBA00022679"/>
    </source>
</evidence>
<dbReference type="InterPro" id="IPR041739">
    <property type="entry name" value="G5K_ProB"/>
</dbReference>
<feature type="binding site" evidence="8">
    <location>
        <position position="66"/>
    </location>
    <ligand>
        <name>substrate</name>
    </ligand>
</feature>
<evidence type="ECO:0000259" key="9">
    <source>
        <dbReference type="SMART" id="SM00359"/>
    </source>
</evidence>
<keyword evidence="3 8" id="KW-0641">Proline biosynthesis</keyword>
<dbReference type="Proteomes" id="UP001214043">
    <property type="component" value="Chromosome"/>
</dbReference>
<dbReference type="SMART" id="SM00359">
    <property type="entry name" value="PUA"/>
    <property type="match status" value="1"/>
</dbReference>
<keyword evidence="1 8" id="KW-0963">Cytoplasm</keyword>
<dbReference type="AlphaFoldDB" id="A0AAF0CE75"/>
<dbReference type="PANTHER" id="PTHR43654:SF1">
    <property type="entry name" value="ISOPENTENYL PHOSPHATE KINASE"/>
    <property type="match status" value="1"/>
</dbReference>
<comment type="similarity">
    <text evidence="8">Belongs to the glutamate 5-kinase family.</text>
</comment>
<accession>A0AAF0CE75</accession>
<evidence type="ECO:0000256" key="5">
    <source>
        <dbReference type="ARBA" id="ARBA00022741"/>
    </source>
</evidence>
<organism evidence="10 11">
    <name type="scientific">Hyphococcus flavus</name>
    <dbReference type="NCBI Taxonomy" id="1866326"/>
    <lineage>
        <taxon>Bacteria</taxon>
        <taxon>Pseudomonadati</taxon>
        <taxon>Pseudomonadota</taxon>
        <taxon>Alphaproteobacteria</taxon>
        <taxon>Parvularculales</taxon>
        <taxon>Parvularculaceae</taxon>
        <taxon>Hyphococcus</taxon>
    </lineage>
</organism>
<evidence type="ECO:0000256" key="7">
    <source>
        <dbReference type="ARBA" id="ARBA00022840"/>
    </source>
</evidence>
<dbReference type="PROSITE" id="PS50890">
    <property type="entry name" value="PUA"/>
    <property type="match status" value="1"/>
</dbReference>
<dbReference type="InterPro" id="IPR019797">
    <property type="entry name" value="Glutamate_5-kinase_CS"/>
</dbReference>
<dbReference type="NCBIfam" id="TIGR01027">
    <property type="entry name" value="proB"/>
    <property type="match status" value="1"/>
</dbReference>
<feature type="domain" description="PUA" evidence="9">
    <location>
        <begin position="293"/>
        <end position="375"/>
    </location>
</feature>